<evidence type="ECO:0000313" key="1">
    <source>
        <dbReference type="EMBL" id="NOE20796.1"/>
    </source>
</evidence>
<name>A0AA90Z5W2_9RHOB</name>
<evidence type="ECO:0008006" key="3">
    <source>
        <dbReference type="Google" id="ProtNLM"/>
    </source>
</evidence>
<gene>
    <name evidence="1" type="ORF">GS634_21915</name>
</gene>
<reference evidence="1" key="1">
    <citation type="submission" date="2019-12" db="EMBL/GenBank/DDBJ databases">
        <title>Ruegeria JWLKs population differentiation of coral mucus and skeleton niches.</title>
        <authorList>
            <person name="Luo D."/>
        </authorList>
    </citation>
    <scope>NUCLEOTIDE SEQUENCE</scope>
    <source>
        <strain evidence="1">HKCCD6181</strain>
    </source>
</reference>
<dbReference type="RefSeq" id="WP_171331884.1">
    <property type="nucleotide sequence ID" value="NZ_WVRA01000014.1"/>
</dbReference>
<protein>
    <recommendedName>
        <fullName evidence="3">DUF3618 domain-containing protein</fullName>
    </recommendedName>
</protein>
<comment type="caution">
    <text evidence="1">The sequence shown here is derived from an EMBL/GenBank/DDBJ whole genome shotgun (WGS) entry which is preliminary data.</text>
</comment>
<sequence length="252" mass="27170">MTELTELENHVAYERNALATSLDSLTETLAPDRLAQTAKDVVEGYGGEIGTQIWIAARKNPAAFTLFGAGLALLMAGPGAPARTMQNNPRTKATQNMSEEFDRRVEAADVQIKKEMTGMMEQDFSASHLSAALDRGLEKLSPKAHSRVLQARKAAIEAQRAVEKRAKQTTKASKSFLHEQPIAAGALALGVGVLVGALLPNTRKEDELLGARRDELMRKAQNTLTEEMGKLYAAANEKLDDVAASASASLRN</sequence>
<organism evidence="1 2">
    <name type="scientific">Ruegeria atlantica</name>
    <dbReference type="NCBI Taxonomy" id="81569"/>
    <lineage>
        <taxon>Bacteria</taxon>
        <taxon>Pseudomonadati</taxon>
        <taxon>Pseudomonadota</taxon>
        <taxon>Alphaproteobacteria</taxon>
        <taxon>Rhodobacterales</taxon>
        <taxon>Roseobacteraceae</taxon>
        <taxon>Ruegeria</taxon>
    </lineage>
</organism>
<accession>A0AA90Z5W2</accession>
<proteinExistence type="predicted"/>
<evidence type="ECO:0000313" key="2">
    <source>
        <dbReference type="Proteomes" id="UP000597886"/>
    </source>
</evidence>
<dbReference type="Proteomes" id="UP000597886">
    <property type="component" value="Unassembled WGS sequence"/>
</dbReference>
<dbReference type="EMBL" id="WVRA01000014">
    <property type="protein sequence ID" value="NOE20796.1"/>
    <property type="molecule type" value="Genomic_DNA"/>
</dbReference>
<dbReference type="AlphaFoldDB" id="A0AA90Z5W2"/>